<dbReference type="GO" id="GO:0016020">
    <property type="term" value="C:membrane"/>
    <property type="evidence" value="ECO:0007669"/>
    <property type="project" value="InterPro"/>
</dbReference>
<keyword evidence="12" id="KW-1185">Reference proteome</keyword>
<dbReference type="InterPro" id="IPR006143">
    <property type="entry name" value="RND_pump_MFP"/>
</dbReference>
<dbReference type="Gene3D" id="2.40.420.20">
    <property type="match status" value="1"/>
</dbReference>
<sequence length="408" mass="44253">MKRPIPIAVAVAVLAAAAGYYAGTRHHADAPQAESAGRKVLYWYDPMVPGQRFDKPGKSPFMDMQLVPRYADEQPQQAAGVAISASQQQSLGMVVKTVQRRALSQKIATWGTITQDDRSLTTVPAPAAGVVEKLFVRAEQQQVRAGEPLAQLWIPAWTSAQQEYLAVRQLGDPALTRAARGRLALQFMPEATLRQLERSGSPQTRITLRAPRDGYVAKLDTREGVQVAASAPLFELANLDPVWLVVDYPQSQAGALAAGAEIQATTDSWPGETFRGRVSEILPQMDAATRTLKARIVIDNPQHKLRPGMYMHVAAQQAQGAPAVLAVPEEAVIATGERSRVIVARDGGRFEAVNVMTGISADGWTEIRRGLQEGERVVTSGQFLIDSEASLRSALPVSMEHELGEMQP</sequence>
<dbReference type="Gene3D" id="6.10.140.730">
    <property type="match status" value="1"/>
</dbReference>
<dbReference type="Proteomes" id="UP000036196">
    <property type="component" value="Unassembled WGS sequence"/>
</dbReference>
<evidence type="ECO:0000256" key="5">
    <source>
        <dbReference type="SAM" id="SignalP"/>
    </source>
</evidence>
<feature type="domain" description="CzcB-like C-terminal circularly permuted SH3-like" evidence="10">
    <location>
        <begin position="325"/>
        <end position="385"/>
    </location>
</feature>
<feature type="domain" description="Heavy metal binding" evidence="6">
    <location>
        <begin position="42"/>
        <end position="68"/>
    </location>
</feature>
<reference evidence="11 12" key="1">
    <citation type="submission" date="2015-05" db="EMBL/GenBank/DDBJ databases">
        <title>Genome sequences of Pluralibacter gergoviae.</title>
        <authorList>
            <person name="Greninger A.L."/>
            <person name="Miller S."/>
        </authorList>
    </citation>
    <scope>NUCLEOTIDE SEQUENCE [LARGE SCALE GENOMIC DNA]</scope>
    <source>
        <strain evidence="11 12">JS81F13</strain>
    </source>
</reference>
<evidence type="ECO:0000259" key="6">
    <source>
        <dbReference type="Pfam" id="PF19335"/>
    </source>
</evidence>
<evidence type="ECO:0000256" key="1">
    <source>
        <dbReference type="ARBA" id="ARBA00009477"/>
    </source>
</evidence>
<dbReference type="GO" id="GO:0060003">
    <property type="term" value="P:copper ion export"/>
    <property type="evidence" value="ECO:0007669"/>
    <property type="project" value="TreeGrafter"/>
</dbReference>
<dbReference type="InterPro" id="IPR058790">
    <property type="entry name" value="BSH_CusB"/>
</dbReference>
<dbReference type="GO" id="GO:0030288">
    <property type="term" value="C:outer membrane-bounded periplasmic space"/>
    <property type="evidence" value="ECO:0007669"/>
    <property type="project" value="TreeGrafter"/>
</dbReference>
<dbReference type="Gene3D" id="2.40.30.170">
    <property type="match status" value="1"/>
</dbReference>
<dbReference type="Pfam" id="PF25919">
    <property type="entry name" value="BSH_CusB"/>
    <property type="match status" value="1"/>
</dbReference>
<feature type="signal peptide" evidence="5">
    <location>
        <begin position="1"/>
        <end position="22"/>
    </location>
</feature>
<keyword evidence="2" id="KW-0813">Transport</keyword>
<dbReference type="AlphaFoldDB" id="A0A0J5P0S7"/>
<evidence type="ECO:0000313" key="11">
    <source>
        <dbReference type="EMBL" id="KMK14187.1"/>
    </source>
</evidence>
<dbReference type="NCBIfam" id="TIGR01730">
    <property type="entry name" value="RND_mfp"/>
    <property type="match status" value="1"/>
</dbReference>
<feature type="domain" description="CusB-like three alpha-helical bundle" evidence="7">
    <location>
        <begin position="157"/>
        <end position="204"/>
    </location>
</feature>
<dbReference type="FunFam" id="2.40.420.20:FF:000003">
    <property type="entry name" value="Cation efflux system protein cusB"/>
    <property type="match status" value="1"/>
</dbReference>
<feature type="domain" description="CusB-like barrel-sandwich hybrid" evidence="8">
    <location>
        <begin position="121"/>
        <end position="236"/>
    </location>
</feature>
<accession>A0A0J5P0S7</accession>
<dbReference type="GO" id="GO:0015679">
    <property type="term" value="P:plasma membrane copper ion transport"/>
    <property type="evidence" value="ECO:0007669"/>
    <property type="project" value="TreeGrafter"/>
</dbReference>
<organism evidence="11 12">
    <name type="scientific">Pluralibacter gergoviae</name>
    <name type="common">Enterobacter gergoviae</name>
    <dbReference type="NCBI Taxonomy" id="61647"/>
    <lineage>
        <taxon>Bacteria</taxon>
        <taxon>Pseudomonadati</taxon>
        <taxon>Pseudomonadota</taxon>
        <taxon>Gammaproteobacteria</taxon>
        <taxon>Enterobacterales</taxon>
        <taxon>Enterobacteriaceae</taxon>
        <taxon>Pluralibacter</taxon>
    </lineage>
</organism>
<dbReference type="GO" id="GO:0022857">
    <property type="term" value="F:transmembrane transporter activity"/>
    <property type="evidence" value="ECO:0007669"/>
    <property type="project" value="InterPro"/>
</dbReference>
<evidence type="ECO:0000256" key="4">
    <source>
        <dbReference type="ARBA" id="ARBA00023065"/>
    </source>
</evidence>
<evidence type="ECO:0000259" key="9">
    <source>
        <dbReference type="Pfam" id="PF25954"/>
    </source>
</evidence>
<dbReference type="STRING" id="61647.LG71_26555"/>
<comment type="similarity">
    <text evidence="1">Belongs to the membrane fusion protein (MFP) (TC 8.A.1) family.</text>
</comment>
<dbReference type="PANTHER" id="PTHR30097:SF15">
    <property type="entry name" value="CATION EFFLUX SYSTEM PROTEIN CUSB"/>
    <property type="match status" value="1"/>
</dbReference>
<dbReference type="EMBL" id="LDZF01000008">
    <property type="protein sequence ID" value="KMK14187.1"/>
    <property type="molecule type" value="Genomic_DNA"/>
</dbReference>
<dbReference type="Pfam" id="PF25975">
    <property type="entry name" value="CzcB_C"/>
    <property type="match status" value="1"/>
</dbReference>
<dbReference type="InterPro" id="IPR058649">
    <property type="entry name" value="CzcB_C"/>
</dbReference>
<name>A0A0J5P0S7_PLUGE</name>
<dbReference type="RefSeq" id="WP_048278880.1">
    <property type="nucleotide sequence ID" value="NZ_LDZF01000008.1"/>
</dbReference>
<dbReference type="FunFam" id="2.40.30.170:FF:000010">
    <property type="entry name" value="Efflux RND transporter periplasmic adaptor subunit"/>
    <property type="match status" value="1"/>
</dbReference>
<feature type="domain" description="CusB-like beta-barrel" evidence="9">
    <location>
        <begin position="241"/>
        <end position="318"/>
    </location>
</feature>
<proteinExistence type="inferred from homology"/>
<dbReference type="Pfam" id="PF19335">
    <property type="entry name" value="HMBD"/>
    <property type="match status" value="1"/>
</dbReference>
<dbReference type="GO" id="GO:0046914">
    <property type="term" value="F:transition metal ion binding"/>
    <property type="evidence" value="ECO:0007669"/>
    <property type="project" value="TreeGrafter"/>
</dbReference>
<evidence type="ECO:0000313" key="12">
    <source>
        <dbReference type="Proteomes" id="UP000036196"/>
    </source>
</evidence>
<dbReference type="SUPFAM" id="SSF111369">
    <property type="entry name" value="HlyD-like secretion proteins"/>
    <property type="match status" value="1"/>
</dbReference>
<evidence type="ECO:0000259" key="8">
    <source>
        <dbReference type="Pfam" id="PF25919"/>
    </source>
</evidence>
<dbReference type="InterPro" id="IPR045800">
    <property type="entry name" value="HMBD"/>
</dbReference>
<evidence type="ECO:0000259" key="7">
    <source>
        <dbReference type="Pfam" id="PF25869"/>
    </source>
</evidence>
<dbReference type="PANTHER" id="PTHR30097">
    <property type="entry name" value="CATION EFFLUX SYSTEM PROTEIN CUSB"/>
    <property type="match status" value="1"/>
</dbReference>
<dbReference type="InterPro" id="IPR051909">
    <property type="entry name" value="MFP_Cation_Efflux"/>
</dbReference>
<evidence type="ECO:0000256" key="3">
    <source>
        <dbReference type="ARBA" id="ARBA00022729"/>
    </source>
</evidence>
<gene>
    <name evidence="11" type="ORF">ABW06_09995</name>
</gene>
<dbReference type="Pfam" id="PF25954">
    <property type="entry name" value="Beta-barrel_RND_2"/>
    <property type="match status" value="1"/>
</dbReference>
<evidence type="ECO:0000259" key="10">
    <source>
        <dbReference type="Pfam" id="PF25975"/>
    </source>
</evidence>
<dbReference type="PATRIC" id="fig|61647.15.peg.5369"/>
<keyword evidence="4" id="KW-0406">Ion transport</keyword>
<dbReference type="InterPro" id="IPR058791">
    <property type="entry name" value="3HB_CusB"/>
</dbReference>
<protein>
    <submittedName>
        <fullName evidence="11">Cobalt transporter</fullName>
    </submittedName>
</protein>
<evidence type="ECO:0000256" key="2">
    <source>
        <dbReference type="ARBA" id="ARBA00022448"/>
    </source>
</evidence>
<keyword evidence="3 5" id="KW-0732">Signal</keyword>
<feature type="chain" id="PRO_5005262651" evidence="5">
    <location>
        <begin position="23"/>
        <end position="408"/>
    </location>
</feature>
<dbReference type="InterPro" id="IPR058792">
    <property type="entry name" value="Beta-barrel_RND_2"/>
</dbReference>
<comment type="caution">
    <text evidence="11">The sequence shown here is derived from an EMBL/GenBank/DDBJ whole genome shotgun (WGS) entry which is preliminary data.</text>
</comment>
<dbReference type="Pfam" id="PF25869">
    <property type="entry name" value="3HB_CusB"/>
    <property type="match status" value="1"/>
</dbReference>